<accession>A0ABQ0T9E8</accession>
<evidence type="ECO:0000313" key="1">
    <source>
        <dbReference type="EMBL" id="GED59943.1"/>
    </source>
</evidence>
<dbReference type="Proteomes" id="UP000319498">
    <property type="component" value="Unassembled WGS sequence"/>
</dbReference>
<comment type="caution">
    <text evidence="1">The sequence shown here is derived from an EMBL/GenBank/DDBJ whole genome shotgun (WGS) entry which is preliminary data.</text>
</comment>
<dbReference type="EMBL" id="BJOL01000025">
    <property type="protein sequence ID" value="GED59943.1"/>
    <property type="molecule type" value="Genomic_DNA"/>
</dbReference>
<organism evidence="1 2">
    <name type="scientific">Brevibacillus formosus</name>
    <dbReference type="NCBI Taxonomy" id="54913"/>
    <lineage>
        <taxon>Bacteria</taxon>
        <taxon>Bacillati</taxon>
        <taxon>Bacillota</taxon>
        <taxon>Bacilli</taxon>
        <taxon>Bacillales</taxon>
        <taxon>Paenibacillaceae</taxon>
        <taxon>Brevibacillus</taxon>
    </lineage>
</organism>
<sequence length="60" mass="6730">MVTLALTSGLRRGIEWLHINWETGAIDVVQSVTISPAGIVHMKETENKEPSVKYHSPSQW</sequence>
<gene>
    <name evidence="1" type="ORF">BFO01nite_40750</name>
</gene>
<protein>
    <submittedName>
        <fullName evidence="1">Uncharacterized protein</fullName>
    </submittedName>
</protein>
<name>A0ABQ0T9E8_9BACL</name>
<keyword evidence="2" id="KW-1185">Reference proteome</keyword>
<evidence type="ECO:0000313" key="2">
    <source>
        <dbReference type="Proteomes" id="UP000319498"/>
    </source>
</evidence>
<proteinExistence type="predicted"/>
<reference evidence="1 2" key="1">
    <citation type="submission" date="2019-06" db="EMBL/GenBank/DDBJ databases">
        <title>Whole genome shotgun sequence of Brevibacillus formosus NBRC 15716.</title>
        <authorList>
            <person name="Hosoyama A."/>
            <person name="Uohara A."/>
            <person name="Ohji S."/>
            <person name="Ichikawa N."/>
        </authorList>
    </citation>
    <scope>NUCLEOTIDE SEQUENCE [LARGE SCALE GENOMIC DNA]</scope>
    <source>
        <strain evidence="1 2">NBRC 15716</strain>
    </source>
</reference>